<dbReference type="Proteomes" id="UP000824321">
    <property type="component" value="Chromosome"/>
</dbReference>
<evidence type="ECO:0000313" key="2">
    <source>
        <dbReference type="EMBL" id="QZD93939.1"/>
    </source>
</evidence>
<proteinExistence type="predicted"/>
<name>A0ABX8ZYG6_9SPHN</name>
<keyword evidence="3" id="KW-1185">Reference proteome</keyword>
<organism evidence="2 3">
    <name type="scientific">Qipengyuania gelatinilytica</name>
    <dbReference type="NCBI Taxonomy" id="2867231"/>
    <lineage>
        <taxon>Bacteria</taxon>
        <taxon>Pseudomonadati</taxon>
        <taxon>Pseudomonadota</taxon>
        <taxon>Alphaproteobacteria</taxon>
        <taxon>Sphingomonadales</taxon>
        <taxon>Erythrobacteraceae</taxon>
        <taxon>Qipengyuania</taxon>
    </lineage>
</organism>
<evidence type="ECO:0000256" key="1">
    <source>
        <dbReference type="SAM" id="SignalP"/>
    </source>
</evidence>
<gene>
    <name evidence="2" type="ORF">K3136_07380</name>
</gene>
<evidence type="ECO:0000313" key="3">
    <source>
        <dbReference type="Proteomes" id="UP000824321"/>
    </source>
</evidence>
<accession>A0ABX8ZYG6</accession>
<feature type="chain" id="PRO_5045344854" evidence="1">
    <location>
        <begin position="32"/>
        <end position="251"/>
    </location>
</feature>
<sequence>MRAYRPLTFKLALLSAIALLGAVALPSVSRATPPDVVVITDTLFGMSKDRVFVLRTSRDNLGLHMSQRSETWLVAIDPQTGEETFWPVHAARRDSDWNPETQASVWEVTTDDNPLAVNPYEILAQFDGLPVEPMANDKPAPIGAAKDGTLKATLDPERVFELQVAPARKRYVQSVQAMARSVVDAERLAPIKTRDVFEDSVEGVSECSFVSLGYRGLLQSGGQQYLSVRVTCNSYDWIEGHSLIQLVPISG</sequence>
<dbReference type="RefSeq" id="WP_221429705.1">
    <property type="nucleotide sequence ID" value="NZ_CP081294.1"/>
</dbReference>
<keyword evidence="1" id="KW-0732">Signal</keyword>
<protein>
    <submittedName>
        <fullName evidence="2">Uncharacterized protein</fullName>
    </submittedName>
</protein>
<dbReference type="EMBL" id="CP081294">
    <property type="protein sequence ID" value="QZD93939.1"/>
    <property type="molecule type" value="Genomic_DNA"/>
</dbReference>
<feature type="signal peptide" evidence="1">
    <location>
        <begin position="1"/>
        <end position="31"/>
    </location>
</feature>
<reference evidence="2 3" key="1">
    <citation type="submission" date="2021-08" db="EMBL/GenBank/DDBJ databases">
        <title>Comparative Genomics Analysis of the Genus Qipengyuania Reveals Extensive Genetic Diversity and Metabolic Versatility, Including the Description of Fifteen Novel Species.</title>
        <authorList>
            <person name="Liu Y."/>
        </authorList>
    </citation>
    <scope>NUCLEOTIDE SEQUENCE [LARGE SCALE GENOMIC DNA]</scope>
    <source>
        <strain evidence="2 3">1NDH1</strain>
    </source>
</reference>